<dbReference type="OrthoDB" id="5137249at2"/>
<feature type="domain" description="MacB-like periplasmic core" evidence="9">
    <location>
        <begin position="23"/>
        <end position="234"/>
    </location>
</feature>
<gene>
    <name evidence="10" type="ORF">SAMN05443529_105133</name>
</gene>
<feature type="transmembrane region" description="Helical" evidence="7">
    <location>
        <begin position="270"/>
        <end position="290"/>
    </location>
</feature>
<evidence type="ECO:0000259" key="8">
    <source>
        <dbReference type="Pfam" id="PF02687"/>
    </source>
</evidence>
<dbReference type="STRING" id="1121419.SAMN05443529_105133"/>
<evidence type="ECO:0000256" key="1">
    <source>
        <dbReference type="ARBA" id="ARBA00004651"/>
    </source>
</evidence>
<keyword evidence="3" id="KW-1003">Cell membrane</keyword>
<organism evidence="10 11">
    <name type="scientific">Desulfosporosinus hippei DSM 8344</name>
    <dbReference type="NCBI Taxonomy" id="1121419"/>
    <lineage>
        <taxon>Bacteria</taxon>
        <taxon>Bacillati</taxon>
        <taxon>Bacillota</taxon>
        <taxon>Clostridia</taxon>
        <taxon>Eubacteriales</taxon>
        <taxon>Desulfitobacteriaceae</taxon>
        <taxon>Desulfosporosinus</taxon>
    </lineage>
</organism>
<accession>A0A1G7WFW5</accession>
<keyword evidence="6 7" id="KW-0472">Membrane</keyword>
<evidence type="ECO:0000313" key="11">
    <source>
        <dbReference type="Proteomes" id="UP000198656"/>
    </source>
</evidence>
<dbReference type="PANTHER" id="PTHR30489:SF0">
    <property type="entry name" value="LIPOPROTEIN-RELEASING SYSTEM TRANSMEMBRANE PROTEIN LOLE"/>
    <property type="match status" value="1"/>
</dbReference>
<dbReference type="InterPro" id="IPR051447">
    <property type="entry name" value="Lipoprotein-release_system"/>
</dbReference>
<protein>
    <submittedName>
        <fullName evidence="10">Putative ABC transport system permease protein</fullName>
    </submittedName>
</protein>
<dbReference type="AlphaFoldDB" id="A0A1G7WFW5"/>
<feature type="transmembrane region" description="Helical" evidence="7">
    <location>
        <begin position="435"/>
        <end position="454"/>
    </location>
</feature>
<comment type="similarity">
    <text evidence="2">Belongs to the ABC-4 integral membrane protein family. LolC/E subfamily.</text>
</comment>
<feature type="transmembrane region" description="Helical" evidence="7">
    <location>
        <begin position="358"/>
        <end position="378"/>
    </location>
</feature>
<evidence type="ECO:0000256" key="3">
    <source>
        <dbReference type="ARBA" id="ARBA00022475"/>
    </source>
</evidence>
<reference evidence="11" key="1">
    <citation type="submission" date="2016-10" db="EMBL/GenBank/DDBJ databases">
        <authorList>
            <person name="Varghese N."/>
            <person name="Submissions S."/>
        </authorList>
    </citation>
    <scope>NUCLEOTIDE SEQUENCE [LARGE SCALE GENOMIC DNA]</scope>
    <source>
        <strain evidence="11">DSM 8344</strain>
    </source>
</reference>
<sequence length="792" mass="87797">MVMLRRKAIRDIKENFGVYLACIIVIAIGLLLYTSMSIAVESMDKAQQEFYTETNFADGFITVTGYPENKVNSLTLLPGIDQVTGRIVKEVRIIDQEKNSNKYLKMVTLNKSNATQINQIKLIEGQLPRENQPEILVDPKFLEVNHLSIGDSIDLSIDGNQVPLYITGTGQSPEFIYIMRNAQDLYPSAEEFGIAYISLDTLKVLVKEKGQVNDIVFTLEEGVSFDSVKDNLQAELKPYGFRSIVPRKDQTSHSILTSEIKQIRTTTKTLPVVFLGVAAIILYTMLRRLIEQQRVSIGTLKAFGFTDLEIVLHYLSYPMVIGTTGGLLGGLSGIALSFPLTTMYRNFFALPGLKSEFSFKYLFISLALALVFSVLSGIKGSLDILRLEPAQAMRPPAPGTARKTLIEKFSWFWQSLSSQAQMGIRDVFRTPTRSVFNVVGIAVVYSLMTVSWSMQNMTDLLTVVQLEQVQTYDVKLQLSEPSPTGATKYAVAHDPGVSRVEPILEVPASLRNGWLKKEVALMGLAEGSRLYNILDKNGLRLEVPDHGILLSEHLAKSLNVSVGDIIYVESSLRRETISQKGENLLVTGVVPQYVGLNAFMKDTELQHFLRQGEISTAMLIKMDPAEVGAMKSKYQNASNVSSIESRKDTGAKIEKMMESFGFTVWLLAILGGICGFALIYNSSIISLSERKRELASLRVLGMTPREVLRVITSEQWTLYAFGVLLGIPMAFVLSMSMAQSMSNDMYSLPADLPPMALLGAAVGTAFSVLVAQSRAYYKIKSLPYVEILATRD</sequence>
<evidence type="ECO:0000256" key="7">
    <source>
        <dbReference type="SAM" id="Phobius"/>
    </source>
</evidence>
<dbReference type="GO" id="GO:0044874">
    <property type="term" value="P:lipoprotein localization to outer membrane"/>
    <property type="evidence" value="ECO:0007669"/>
    <property type="project" value="TreeGrafter"/>
</dbReference>
<feature type="transmembrane region" description="Helical" evidence="7">
    <location>
        <begin position="718"/>
        <end position="740"/>
    </location>
</feature>
<comment type="subcellular location">
    <subcellularLocation>
        <location evidence="1">Cell membrane</location>
        <topology evidence="1">Multi-pass membrane protein</topology>
    </subcellularLocation>
</comment>
<keyword evidence="5 7" id="KW-1133">Transmembrane helix</keyword>
<dbReference type="InterPro" id="IPR025857">
    <property type="entry name" value="MacB_PCD"/>
</dbReference>
<evidence type="ECO:0000256" key="4">
    <source>
        <dbReference type="ARBA" id="ARBA00022692"/>
    </source>
</evidence>
<evidence type="ECO:0000313" key="10">
    <source>
        <dbReference type="EMBL" id="SDG70649.1"/>
    </source>
</evidence>
<feature type="transmembrane region" description="Helical" evidence="7">
    <location>
        <begin position="752"/>
        <end position="771"/>
    </location>
</feature>
<dbReference type="InterPro" id="IPR003838">
    <property type="entry name" value="ABC3_permease_C"/>
</dbReference>
<evidence type="ECO:0000259" key="9">
    <source>
        <dbReference type="Pfam" id="PF12704"/>
    </source>
</evidence>
<dbReference type="Proteomes" id="UP000198656">
    <property type="component" value="Unassembled WGS sequence"/>
</dbReference>
<dbReference type="GO" id="GO:0098797">
    <property type="term" value="C:plasma membrane protein complex"/>
    <property type="evidence" value="ECO:0007669"/>
    <property type="project" value="TreeGrafter"/>
</dbReference>
<proteinExistence type="inferred from homology"/>
<dbReference type="Pfam" id="PF02687">
    <property type="entry name" value="FtsX"/>
    <property type="match status" value="2"/>
</dbReference>
<feature type="domain" description="ABC3 transporter permease C-terminal" evidence="8">
    <location>
        <begin position="666"/>
        <end position="771"/>
    </location>
</feature>
<evidence type="ECO:0000256" key="5">
    <source>
        <dbReference type="ARBA" id="ARBA00022989"/>
    </source>
</evidence>
<evidence type="ECO:0000256" key="2">
    <source>
        <dbReference type="ARBA" id="ARBA00005236"/>
    </source>
</evidence>
<feature type="domain" description="ABC3 transporter permease C-terminal" evidence="8">
    <location>
        <begin position="270"/>
        <end position="389"/>
    </location>
</feature>
<keyword evidence="11" id="KW-1185">Reference proteome</keyword>
<dbReference type="EMBL" id="FNCP01000005">
    <property type="protein sequence ID" value="SDG70649.1"/>
    <property type="molecule type" value="Genomic_DNA"/>
</dbReference>
<feature type="transmembrane region" description="Helical" evidence="7">
    <location>
        <begin position="662"/>
        <end position="682"/>
    </location>
</feature>
<evidence type="ECO:0000256" key="6">
    <source>
        <dbReference type="ARBA" id="ARBA00023136"/>
    </source>
</evidence>
<dbReference type="PANTHER" id="PTHR30489">
    <property type="entry name" value="LIPOPROTEIN-RELEASING SYSTEM TRANSMEMBRANE PROTEIN LOLE"/>
    <property type="match status" value="1"/>
</dbReference>
<feature type="transmembrane region" description="Helical" evidence="7">
    <location>
        <begin position="311"/>
        <end position="338"/>
    </location>
</feature>
<feature type="transmembrane region" description="Helical" evidence="7">
    <location>
        <begin position="16"/>
        <end position="36"/>
    </location>
</feature>
<dbReference type="RefSeq" id="WP_092331338.1">
    <property type="nucleotide sequence ID" value="NZ_FNCP01000005.1"/>
</dbReference>
<keyword evidence="4 7" id="KW-0812">Transmembrane</keyword>
<dbReference type="Pfam" id="PF12704">
    <property type="entry name" value="MacB_PCD"/>
    <property type="match status" value="1"/>
</dbReference>
<name>A0A1G7WFW5_9FIRM</name>